<accession>A0A7J0H3U1</accession>
<reference evidence="3 4" key="1">
    <citation type="submission" date="2019-07" db="EMBL/GenBank/DDBJ databases">
        <title>De Novo Assembly of kiwifruit Actinidia rufa.</title>
        <authorList>
            <person name="Sugita-Konishi S."/>
            <person name="Sato K."/>
            <person name="Mori E."/>
            <person name="Abe Y."/>
            <person name="Kisaki G."/>
            <person name="Hamano K."/>
            <person name="Suezawa K."/>
            <person name="Otani M."/>
            <person name="Fukuda T."/>
            <person name="Manabe T."/>
            <person name="Gomi K."/>
            <person name="Tabuchi M."/>
            <person name="Akimitsu K."/>
            <person name="Kataoka I."/>
        </authorList>
    </citation>
    <scope>NUCLEOTIDE SEQUENCE [LARGE SCALE GENOMIC DNA]</scope>
    <source>
        <strain evidence="4">cv. Fuchu</strain>
    </source>
</reference>
<keyword evidence="1" id="KW-0732">Signal</keyword>
<feature type="domain" description="DUF4220" evidence="2">
    <location>
        <begin position="1"/>
        <end position="40"/>
    </location>
</feature>
<evidence type="ECO:0000259" key="2">
    <source>
        <dbReference type="Pfam" id="PF13968"/>
    </source>
</evidence>
<feature type="chain" id="PRO_5029905675" evidence="1">
    <location>
        <begin position="21"/>
        <end position="344"/>
    </location>
</feature>
<dbReference type="InterPro" id="IPR025315">
    <property type="entry name" value="DUF4220"/>
</dbReference>
<sequence length="344" mass="39441">MAFWAPFLLLHLGGPDTITAYSLEDNELWLRHLLGLVVQELLNMGRGLGFSGLLSSQHFRKSLLPRPDPGPNYAKFMEEYMLKETEGFELSWRKFVEKMLSKVIGVELGFVYDVLYTKAAVIYSIWGGLLRCTSLSSTVIAFMAFCAIDWHEKSKSASDFRVCKQLCSARGDRVLQNNWNCLNDLSWSVEVEFDHSILLWHIATDLCHHSEKDQDPVSVLDLRCETSKLLSDYMLYILVKRPNMLPNGIERIRFPALSLPKHCNCCKVRGNGIMPRKWEMMSHVWLEILSYAASKCMWNHHAQQLRHGGELLTHVWLLMAHLGITEQFQISQGHARTKLACAVE</sequence>
<evidence type="ECO:0000313" key="4">
    <source>
        <dbReference type="Proteomes" id="UP000585474"/>
    </source>
</evidence>
<keyword evidence="4" id="KW-1185">Reference proteome</keyword>
<gene>
    <name evidence="3" type="ORF">Acr_26g0009890</name>
</gene>
<dbReference type="Proteomes" id="UP000585474">
    <property type="component" value="Unassembled WGS sequence"/>
</dbReference>
<keyword evidence="3" id="KW-0812">Transmembrane</keyword>
<keyword evidence="3" id="KW-0472">Membrane</keyword>
<feature type="signal peptide" evidence="1">
    <location>
        <begin position="1"/>
        <end position="20"/>
    </location>
</feature>
<evidence type="ECO:0000313" key="3">
    <source>
        <dbReference type="EMBL" id="GFZ17719.1"/>
    </source>
</evidence>
<dbReference type="Pfam" id="PF13968">
    <property type="entry name" value="DUF4220"/>
    <property type="match status" value="2"/>
</dbReference>
<dbReference type="Pfam" id="PF04578">
    <property type="entry name" value="DUF594"/>
    <property type="match status" value="1"/>
</dbReference>
<dbReference type="InterPro" id="IPR007658">
    <property type="entry name" value="DUF594"/>
</dbReference>
<evidence type="ECO:0000256" key="1">
    <source>
        <dbReference type="SAM" id="SignalP"/>
    </source>
</evidence>
<organism evidence="3 4">
    <name type="scientific">Actinidia rufa</name>
    <dbReference type="NCBI Taxonomy" id="165716"/>
    <lineage>
        <taxon>Eukaryota</taxon>
        <taxon>Viridiplantae</taxon>
        <taxon>Streptophyta</taxon>
        <taxon>Embryophyta</taxon>
        <taxon>Tracheophyta</taxon>
        <taxon>Spermatophyta</taxon>
        <taxon>Magnoliopsida</taxon>
        <taxon>eudicotyledons</taxon>
        <taxon>Gunneridae</taxon>
        <taxon>Pentapetalae</taxon>
        <taxon>asterids</taxon>
        <taxon>Ericales</taxon>
        <taxon>Actinidiaceae</taxon>
        <taxon>Actinidia</taxon>
    </lineage>
</organism>
<proteinExistence type="predicted"/>
<dbReference type="OrthoDB" id="1689146at2759"/>
<dbReference type="PANTHER" id="PTHR31325">
    <property type="entry name" value="OS01G0798800 PROTEIN-RELATED"/>
    <property type="match status" value="1"/>
</dbReference>
<comment type="caution">
    <text evidence="3">The sequence shown here is derived from an EMBL/GenBank/DDBJ whole genome shotgun (WGS) entry which is preliminary data.</text>
</comment>
<name>A0A7J0H3U1_9ERIC</name>
<protein>
    <submittedName>
        <fullName evidence="3">Transmembrane protein, putative</fullName>
    </submittedName>
</protein>
<dbReference type="AlphaFoldDB" id="A0A7J0H3U1"/>
<feature type="domain" description="DUF4220" evidence="2">
    <location>
        <begin position="99"/>
        <end position="151"/>
    </location>
</feature>
<dbReference type="EMBL" id="BJWL01000026">
    <property type="protein sequence ID" value="GFZ17719.1"/>
    <property type="molecule type" value="Genomic_DNA"/>
</dbReference>